<dbReference type="GO" id="GO:0046872">
    <property type="term" value="F:metal ion binding"/>
    <property type="evidence" value="ECO:0007669"/>
    <property type="project" value="UniProtKB-KW"/>
</dbReference>
<evidence type="ECO:0000313" key="6">
    <source>
        <dbReference type="EMBL" id="KAK9870566.1"/>
    </source>
</evidence>
<dbReference type="PANTHER" id="PTHR42909">
    <property type="entry name" value="ZGC:136858"/>
    <property type="match status" value="1"/>
</dbReference>
<dbReference type="Proteomes" id="UP001431783">
    <property type="component" value="Unassembled WGS sequence"/>
</dbReference>
<dbReference type="SUPFAM" id="SSF110581">
    <property type="entry name" value="Indigoidine synthase A-like"/>
    <property type="match status" value="1"/>
</dbReference>
<dbReference type="GO" id="GO:0004730">
    <property type="term" value="F:pseudouridylate synthase activity"/>
    <property type="evidence" value="ECO:0007669"/>
    <property type="project" value="InterPro"/>
</dbReference>
<dbReference type="EMBL" id="JARQZJ010000003">
    <property type="protein sequence ID" value="KAK9870566.1"/>
    <property type="molecule type" value="Genomic_DNA"/>
</dbReference>
<keyword evidence="1" id="KW-0479">Metal-binding</keyword>
<proteinExistence type="inferred from homology"/>
<keyword evidence="7" id="KW-1185">Reference proteome</keyword>
<evidence type="ECO:0000256" key="4">
    <source>
        <dbReference type="ARBA" id="ARBA00023239"/>
    </source>
</evidence>
<evidence type="ECO:0000256" key="5">
    <source>
        <dbReference type="ARBA" id="ARBA00023295"/>
    </source>
</evidence>
<comment type="caution">
    <text evidence="6">The sequence shown here is derived from an EMBL/GenBank/DDBJ whole genome shotgun (WGS) entry which is preliminary data.</text>
</comment>
<evidence type="ECO:0000256" key="1">
    <source>
        <dbReference type="ARBA" id="ARBA00022723"/>
    </source>
</evidence>
<dbReference type="Pfam" id="PF04227">
    <property type="entry name" value="Indigoidine_A"/>
    <property type="match status" value="1"/>
</dbReference>
<gene>
    <name evidence="6" type="ORF">WA026_008125</name>
</gene>
<dbReference type="InterPro" id="IPR022830">
    <property type="entry name" value="Indigdn_synthA-like"/>
</dbReference>
<keyword evidence="2" id="KW-0378">Hydrolase</keyword>
<organism evidence="6 7">
    <name type="scientific">Henosepilachna vigintioctopunctata</name>
    <dbReference type="NCBI Taxonomy" id="420089"/>
    <lineage>
        <taxon>Eukaryota</taxon>
        <taxon>Metazoa</taxon>
        <taxon>Ecdysozoa</taxon>
        <taxon>Arthropoda</taxon>
        <taxon>Hexapoda</taxon>
        <taxon>Insecta</taxon>
        <taxon>Pterygota</taxon>
        <taxon>Neoptera</taxon>
        <taxon>Endopterygota</taxon>
        <taxon>Coleoptera</taxon>
        <taxon>Polyphaga</taxon>
        <taxon>Cucujiformia</taxon>
        <taxon>Coccinelloidea</taxon>
        <taxon>Coccinellidae</taxon>
        <taxon>Epilachninae</taxon>
        <taxon>Epilachnini</taxon>
        <taxon>Henosepilachna</taxon>
    </lineage>
</organism>
<dbReference type="Gene3D" id="3.40.1790.10">
    <property type="entry name" value="Indigoidine synthase domain"/>
    <property type="match status" value="1"/>
</dbReference>
<keyword evidence="3" id="KW-0464">Manganese</keyword>
<evidence type="ECO:0008006" key="8">
    <source>
        <dbReference type="Google" id="ProtNLM"/>
    </source>
</evidence>
<dbReference type="GO" id="GO:0016798">
    <property type="term" value="F:hydrolase activity, acting on glycosyl bonds"/>
    <property type="evidence" value="ECO:0007669"/>
    <property type="project" value="UniProtKB-KW"/>
</dbReference>
<evidence type="ECO:0000313" key="7">
    <source>
        <dbReference type="Proteomes" id="UP001431783"/>
    </source>
</evidence>
<name>A0AAW1TIK7_9CUCU</name>
<keyword evidence="5" id="KW-0326">Glycosidase</keyword>
<accession>A0AAW1TIK7</accession>
<dbReference type="AlphaFoldDB" id="A0AAW1TIK7"/>
<sequence>MFKASRILTVLLNSNRQFYESQISVEHLMKSSVLSINEEIKHALEKQYPIVALESTIITHGLPYPDNVKCAMSVEDKIREKGGVPATIAIIEGRVKVGLTPEEIERLGDTSKSNPIKTSRRDIPYVIGNKLNGGTTVSGTLIVANKMGISVFATGGIGGVHREGEKTFDISADLIELGRSQVAVVSSGVKSILDIPKTLEYLETQGVFVATYGETTEFPAFYSRSSGCHAPYSVSGPVEAAKIISSSIMLKLKSGMLFAVPVPEQNALDNREIQEAIEKALEEAKECKIRGKQITPFLLRKIWEITQGKSLHTNIALIENNATVAAQIAVELEKLRKTNTPTNSSNSGSDKRNDGIVVIGGSNLDICAKIEDEEIKVGHFLTIHFIK</sequence>
<protein>
    <recommendedName>
        <fullName evidence="8">Pseudouridine-5'-phosphate glycosidase</fullName>
    </recommendedName>
</protein>
<dbReference type="InterPro" id="IPR007342">
    <property type="entry name" value="PsuG"/>
</dbReference>
<keyword evidence="4" id="KW-0456">Lyase</keyword>
<reference evidence="6 7" key="1">
    <citation type="submission" date="2023-03" db="EMBL/GenBank/DDBJ databases">
        <title>Genome insight into feeding habits of ladybird beetles.</title>
        <authorList>
            <person name="Li H.-S."/>
            <person name="Huang Y.-H."/>
            <person name="Pang H."/>
        </authorList>
    </citation>
    <scope>NUCLEOTIDE SEQUENCE [LARGE SCALE GENOMIC DNA]</scope>
    <source>
        <strain evidence="6">SYSU_2023b</strain>
        <tissue evidence="6">Whole body</tissue>
    </source>
</reference>
<dbReference type="HAMAP" id="MF_01876">
    <property type="entry name" value="PsiMP_glycosidase"/>
    <property type="match status" value="1"/>
</dbReference>
<evidence type="ECO:0000256" key="3">
    <source>
        <dbReference type="ARBA" id="ARBA00023211"/>
    </source>
</evidence>
<dbReference type="GO" id="GO:0005737">
    <property type="term" value="C:cytoplasm"/>
    <property type="evidence" value="ECO:0007669"/>
    <property type="project" value="TreeGrafter"/>
</dbReference>
<dbReference type="PANTHER" id="PTHR42909:SF1">
    <property type="entry name" value="CARBOHYDRATE KINASE PFKB DOMAIN-CONTAINING PROTEIN"/>
    <property type="match status" value="1"/>
</dbReference>
<evidence type="ECO:0000256" key="2">
    <source>
        <dbReference type="ARBA" id="ARBA00022801"/>
    </source>
</evidence>